<dbReference type="KEGG" id="sauh:SU9_014665"/>
<dbReference type="EMBL" id="CP072931">
    <property type="protein sequence ID" value="QTZ92564.1"/>
    <property type="molecule type" value="Genomic_DNA"/>
</dbReference>
<dbReference type="EMBL" id="AJGV01000098">
    <property type="protein sequence ID" value="EJJ05878.1"/>
    <property type="molecule type" value="Genomic_DNA"/>
</dbReference>
<accession>J2JZM3</accession>
<proteinExistence type="predicted"/>
<dbReference type="STRING" id="1160718.SU9_16827"/>
<reference evidence="3" key="1">
    <citation type="journal article" date="2012" name="J. Bacteriol.">
        <title>Genome Sequence of Streptomyces auratus Strain AGR0001, a Phoslactomycin-Producing Actinomycete.</title>
        <authorList>
            <person name="Han X."/>
            <person name="Li M."/>
            <person name="Ding Z."/>
            <person name="Zhao J."/>
            <person name="Ji K."/>
            <person name="Wen M."/>
            <person name="Lu T."/>
        </authorList>
    </citation>
    <scope>NUCLEOTIDE SEQUENCE [LARGE SCALE GENOMIC DNA]</scope>
    <source>
        <strain evidence="3">AGR0001</strain>
    </source>
</reference>
<dbReference type="AlphaFoldDB" id="J2JZM3"/>
<sequence>MSFGQGGPFDGPGGSSSSTPDWGALAEESEAQARRKRWLWIGGGALATLAVAGIVTAAVLSSGGGSGGGGATAAPTASGQAAAPDDKPSFPDVSVPPPPNPQDYISDPKKDTAPLTPATLFPQKSMVVGEHTYPRTSTATTKDCTAAAQGALVSSLSHNGCKQLLRATYSKGGVAVTIGVAVFDSPARAAKVMNEGKPNLMPLPGGGVPADFCQGTKCRMATNATGRYAYFTIAGYLNGKDVTGSETKAQQIARDGGAYAFAQITQRGKDQAAKAAERQLKEAQRKAGRAS</sequence>
<evidence type="ECO:0000313" key="4">
    <source>
        <dbReference type="EMBL" id="QTZ92564.1"/>
    </source>
</evidence>
<dbReference type="Proteomes" id="UP000009036">
    <property type="component" value="Chromosome"/>
</dbReference>
<evidence type="ECO:0000256" key="2">
    <source>
        <dbReference type="SAM" id="Phobius"/>
    </source>
</evidence>
<dbReference type="OrthoDB" id="3874183at2"/>
<keyword evidence="5" id="KW-1185">Reference proteome</keyword>
<dbReference type="PATRIC" id="fig|1160718.3.peg.3404"/>
<evidence type="ECO:0000313" key="3">
    <source>
        <dbReference type="EMBL" id="EJJ05878.1"/>
    </source>
</evidence>
<feature type="compositionally biased region" description="Gly residues" evidence="1">
    <location>
        <begin position="1"/>
        <end position="14"/>
    </location>
</feature>
<feature type="region of interest" description="Disordered" evidence="1">
    <location>
        <begin position="1"/>
        <end position="30"/>
    </location>
</feature>
<organism evidence="3">
    <name type="scientific">Streptomyces auratus AGR0001</name>
    <dbReference type="NCBI Taxonomy" id="1160718"/>
    <lineage>
        <taxon>Bacteria</taxon>
        <taxon>Bacillati</taxon>
        <taxon>Actinomycetota</taxon>
        <taxon>Actinomycetes</taxon>
        <taxon>Kitasatosporales</taxon>
        <taxon>Streptomycetaceae</taxon>
        <taxon>Streptomyces</taxon>
    </lineage>
</organism>
<protein>
    <submittedName>
        <fullName evidence="3">Uncharacterized protein</fullName>
    </submittedName>
</protein>
<evidence type="ECO:0000313" key="5">
    <source>
        <dbReference type="Proteomes" id="UP000009036"/>
    </source>
</evidence>
<dbReference type="RefSeq" id="WP_006604898.1">
    <property type="nucleotide sequence ID" value="NZ_CP072931.1"/>
</dbReference>
<feature type="compositionally biased region" description="Low complexity" evidence="1">
    <location>
        <begin position="72"/>
        <end position="83"/>
    </location>
</feature>
<gene>
    <name evidence="4" type="ORF">SU9_014665</name>
    <name evidence="3" type="ORF">SU9_16827</name>
</gene>
<dbReference type="HOGENOM" id="CLU_071800_0_0_11"/>
<name>J2JZM3_9ACTN</name>
<evidence type="ECO:0000256" key="1">
    <source>
        <dbReference type="SAM" id="MobiDB-lite"/>
    </source>
</evidence>
<feature type="compositionally biased region" description="Basic and acidic residues" evidence="1">
    <location>
        <begin position="270"/>
        <end position="285"/>
    </location>
</feature>
<feature type="transmembrane region" description="Helical" evidence="2">
    <location>
        <begin position="38"/>
        <end position="60"/>
    </location>
</feature>
<reference evidence="4" key="2">
    <citation type="submission" date="2021-04" db="EMBL/GenBank/DDBJ databases">
        <authorList>
            <person name="Wen M.-L."/>
            <person name="Han X.-L."/>
            <person name="Xiong J."/>
        </authorList>
    </citation>
    <scope>NUCLEOTIDE SEQUENCE</scope>
    <source>
        <strain evidence="4">AGR0001</strain>
    </source>
</reference>
<keyword evidence="2" id="KW-1133">Transmembrane helix</keyword>
<dbReference type="eggNOG" id="ENOG5033WXY">
    <property type="taxonomic scope" value="Bacteria"/>
</dbReference>
<keyword evidence="2" id="KW-0812">Transmembrane</keyword>
<feature type="region of interest" description="Disordered" evidence="1">
    <location>
        <begin position="63"/>
        <end position="121"/>
    </location>
</feature>
<feature type="region of interest" description="Disordered" evidence="1">
    <location>
        <begin position="270"/>
        <end position="291"/>
    </location>
</feature>
<keyword evidence="2" id="KW-0472">Membrane</keyword>